<accession>A0A1F5H283</accession>
<proteinExistence type="predicted"/>
<dbReference type="STRING" id="1797725.A3A49_00390"/>
<dbReference type="InterPro" id="IPR009057">
    <property type="entry name" value="Homeodomain-like_sf"/>
</dbReference>
<dbReference type="EMBL" id="MFBO01000013">
    <property type="protein sequence ID" value="OGD98256.1"/>
    <property type="molecule type" value="Genomic_DNA"/>
</dbReference>
<dbReference type="Proteomes" id="UP000176740">
    <property type="component" value="Unassembled WGS sequence"/>
</dbReference>
<dbReference type="InterPro" id="IPR036388">
    <property type="entry name" value="WH-like_DNA-bd_sf"/>
</dbReference>
<sequence>MKRVEINQYIVADPAICHGKPTFKGTRVMVWQVLEMLKSGANKKEIIEAFPRISHLHIKAALDYASSLTREGYVVINTQPQVSPR</sequence>
<dbReference type="Gene3D" id="1.10.10.10">
    <property type="entry name" value="Winged helix-like DNA-binding domain superfamily/Winged helix DNA-binding domain"/>
    <property type="match status" value="1"/>
</dbReference>
<reference evidence="1 2" key="1">
    <citation type="journal article" date="2016" name="Nat. Commun.">
        <title>Thousands of microbial genomes shed light on interconnected biogeochemical processes in an aquifer system.</title>
        <authorList>
            <person name="Anantharaman K."/>
            <person name="Brown C.T."/>
            <person name="Hug L.A."/>
            <person name="Sharon I."/>
            <person name="Castelle C.J."/>
            <person name="Probst A.J."/>
            <person name="Thomas B.C."/>
            <person name="Singh A."/>
            <person name="Wilkins M.J."/>
            <person name="Karaoz U."/>
            <person name="Brodie E.L."/>
            <person name="Williams K.H."/>
            <person name="Hubbard S.S."/>
            <person name="Banfield J.F."/>
        </authorList>
    </citation>
    <scope>NUCLEOTIDE SEQUENCE [LARGE SCALE GENOMIC DNA]</scope>
</reference>
<name>A0A1F5H283_9BACT</name>
<comment type="caution">
    <text evidence="1">The sequence shown here is derived from an EMBL/GenBank/DDBJ whole genome shotgun (WGS) entry which is preliminary data.</text>
</comment>
<dbReference type="PANTHER" id="PTHR34849:SF3">
    <property type="entry name" value="SSR2962 PROTEIN"/>
    <property type="match status" value="1"/>
</dbReference>
<dbReference type="PANTHER" id="PTHR34849">
    <property type="entry name" value="SSL5025 PROTEIN"/>
    <property type="match status" value="1"/>
</dbReference>
<evidence type="ECO:0008006" key="3">
    <source>
        <dbReference type="Google" id="ProtNLM"/>
    </source>
</evidence>
<dbReference type="InterPro" id="IPR007367">
    <property type="entry name" value="DUF433"/>
</dbReference>
<dbReference type="Pfam" id="PF04255">
    <property type="entry name" value="DUF433"/>
    <property type="match status" value="1"/>
</dbReference>
<organism evidence="1 2">
    <name type="scientific">Candidatus Curtissbacteria bacterium RIFCSPLOWO2_01_FULL_38_11b</name>
    <dbReference type="NCBI Taxonomy" id="1797725"/>
    <lineage>
        <taxon>Bacteria</taxon>
        <taxon>Candidatus Curtissiibacteriota</taxon>
    </lineage>
</organism>
<evidence type="ECO:0000313" key="2">
    <source>
        <dbReference type="Proteomes" id="UP000176740"/>
    </source>
</evidence>
<dbReference type="SUPFAM" id="SSF46689">
    <property type="entry name" value="Homeodomain-like"/>
    <property type="match status" value="1"/>
</dbReference>
<protein>
    <recommendedName>
        <fullName evidence="3">Antitoxin</fullName>
    </recommendedName>
</protein>
<dbReference type="AlphaFoldDB" id="A0A1F5H283"/>
<evidence type="ECO:0000313" key="1">
    <source>
        <dbReference type="EMBL" id="OGD98256.1"/>
    </source>
</evidence>
<gene>
    <name evidence="1" type="ORF">A3A49_00390</name>
</gene>